<proteinExistence type="predicted"/>
<dbReference type="STRING" id="930990.A0A067MKR4"/>
<protein>
    <submittedName>
        <fullName evidence="1">Uncharacterized protein</fullName>
    </submittedName>
</protein>
<evidence type="ECO:0000313" key="1">
    <source>
        <dbReference type="EMBL" id="KDQ12467.1"/>
    </source>
</evidence>
<keyword evidence="2" id="KW-1185">Reference proteome</keyword>
<organism evidence="1 2">
    <name type="scientific">Botryobasidium botryosum (strain FD-172 SS1)</name>
    <dbReference type="NCBI Taxonomy" id="930990"/>
    <lineage>
        <taxon>Eukaryota</taxon>
        <taxon>Fungi</taxon>
        <taxon>Dikarya</taxon>
        <taxon>Basidiomycota</taxon>
        <taxon>Agaricomycotina</taxon>
        <taxon>Agaricomycetes</taxon>
        <taxon>Cantharellales</taxon>
        <taxon>Botryobasidiaceae</taxon>
        <taxon>Botryobasidium</taxon>
    </lineage>
</organism>
<reference evidence="2" key="1">
    <citation type="journal article" date="2014" name="Proc. Natl. Acad. Sci. U.S.A.">
        <title>Extensive sampling of basidiomycete genomes demonstrates inadequacy of the white-rot/brown-rot paradigm for wood decay fungi.</title>
        <authorList>
            <person name="Riley R."/>
            <person name="Salamov A.A."/>
            <person name="Brown D.W."/>
            <person name="Nagy L.G."/>
            <person name="Floudas D."/>
            <person name="Held B.W."/>
            <person name="Levasseur A."/>
            <person name="Lombard V."/>
            <person name="Morin E."/>
            <person name="Otillar R."/>
            <person name="Lindquist E.A."/>
            <person name="Sun H."/>
            <person name="LaButti K.M."/>
            <person name="Schmutz J."/>
            <person name="Jabbour D."/>
            <person name="Luo H."/>
            <person name="Baker S.E."/>
            <person name="Pisabarro A.G."/>
            <person name="Walton J.D."/>
            <person name="Blanchette R.A."/>
            <person name="Henrissat B."/>
            <person name="Martin F."/>
            <person name="Cullen D."/>
            <person name="Hibbett D.S."/>
            <person name="Grigoriev I.V."/>
        </authorList>
    </citation>
    <scope>NUCLEOTIDE SEQUENCE [LARGE SCALE GENOMIC DNA]</scope>
    <source>
        <strain evidence="2">FD-172 SS1</strain>
    </source>
</reference>
<accession>A0A067MKR4</accession>
<evidence type="ECO:0000313" key="2">
    <source>
        <dbReference type="Proteomes" id="UP000027195"/>
    </source>
</evidence>
<sequence>MVAMRPFAEEPWTREAKIVVAFDIGTTQAAVSFAHLYPGGAQVLHRVIQWPGQQSQGGEAKIPSLIWYDDFGQARAFGAEARSSEVLDQAEDNGWHLAKHFKLHLHPPAMRTQQRINVDPLPPRVTVDQIYADFLGYLFSQTKRFFKERILDGSNTWETLASTIEFVIAHPNGWDIGEQGILRHAAVAANLVPSIYAAQERVHFVSEAEASVHFVLVHADLDKRLKVSDNFIVCDAGGSTVDTTLYTVDETAPLIRLKERRASACVQAGAIFVNQSVEEYMKSAFERAGLDQETITEYTTEALESFESDAKRTFRHEEEDKIINVGGRRFTSTELNVRRGSMTMKGSQIQTFFDPWVNKAIESVNSQIEGHPVQHILLVGGFGESPYLRQKLAASTGSRGIKITLADDSTSKAVADGAVIWFIRHAVTARATRYAFGTDILVNVEPIQGPKIGRRVLQTPSGPYFDGGWREMVPKGRVLENSDEIIREFSTCYTTSTPYLGTFSSTIYAYDGADPRPVFIDDRYGNMNPGFRTVCDVEADLSGLVGALTRGVGPTGSYWSMSYSIALKFGGTELRASLVWQERGITRRGLASIIPPSQI</sequence>
<dbReference type="Gene3D" id="3.90.640.10">
    <property type="entry name" value="Actin, Chain A, domain 4"/>
    <property type="match status" value="1"/>
</dbReference>
<name>A0A067MKR4_BOTB1</name>
<dbReference type="Proteomes" id="UP000027195">
    <property type="component" value="Unassembled WGS sequence"/>
</dbReference>
<dbReference type="EMBL" id="KL198050">
    <property type="protein sequence ID" value="KDQ12467.1"/>
    <property type="molecule type" value="Genomic_DNA"/>
</dbReference>
<dbReference type="InParanoid" id="A0A067MKR4"/>
<dbReference type="PANTHER" id="PTHR14187">
    <property type="entry name" value="ALPHA KINASE/ELONGATION FACTOR 2 KINASE"/>
    <property type="match status" value="1"/>
</dbReference>
<dbReference type="Gene3D" id="3.30.420.40">
    <property type="match status" value="2"/>
</dbReference>
<dbReference type="HOGENOM" id="CLU_009958_4_1_1"/>
<dbReference type="InterPro" id="IPR043129">
    <property type="entry name" value="ATPase_NBD"/>
</dbReference>
<dbReference type="PANTHER" id="PTHR14187:SF5">
    <property type="entry name" value="HEAT SHOCK 70 KDA PROTEIN 12A"/>
    <property type="match status" value="1"/>
</dbReference>
<gene>
    <name evidence="1" type="ORF">BOTBODRAFT_176407</name>
</gene>
<dbReference type="CDD" id="cd10170">
    <property type="entry name" value="ASKHA_NBD_HSP70"/>
    <property type="match status" value="1"/>
</dbReference>
<dbReference type="OrthoDB" id="2963168at2759"/>
<dbReference type="AlphaFoldDB" id="A0A067MKR4"/>
<dbReference type="SUPFAM" id="SSF53067">
    <property type="entry name" value="Actin-like ATPase domain"/>
    <property type="match status" value="2"/>
</dbReference>